<keyword evidence="1" id="KW-0812">Transmembrane</keyword>
<dbReference type="OrthoDB" id="198174at2"/>
<comment type="caution">
    <text evidence="2">The sequence shown here is derived from an EMBL/GenBank/DDBJ whole genome shotgun (WGS) entry which is preliminary data.</text>
</comment>
<organism evidence="2 3">
    <name type="scientific">Brevifollis gellanilyticus</name>
    <dbReference type="NCBI Taxonomy" id="748831"/>
    <lineage>
        <taxon>Bacteria</taxon>
        <taxon>Pseudomonadati</taxon>
        <taxon>Verrucomicrobiota</taxon>
        <taxon>Verrucomicrobiia</taxon>
        <taxon>Verrucomicrobiales</taxon>
        <taxon>Verrucomicrobiaceae</taxon>
    </lineage>
</organism>
<evidence type="ECO:0000313" key="3">
    <source>
        <dbReference type="Proteomes" id="UP000321577"/>
    </source>
</evidence>
<dbReference type="EMBL" id="BKAG01000046">
    <property type="protein sequence ID" value="GEP45310.1"/>
    <property type="molecule type" value="Genomic_DNA"/>
</dbReference>
<reference evidence="2 3" key="1">
    <citation type="submission" date="2019-07" db="EMBL/GenBank/DDBJ databases">
        <title>Whole genome shotgun sequence of Brevifollis gellanilyticus NBRC 108608.</title>
        <authorList>
            <person name="Hosoyama A."/>
            <person name="Uohara A."/>
            <person name="Ohji S."/>
            <person name="Ichikawa N."/>
        </authorList>
    </citation>
    <scope>NUCLEOTIDE SEQUENCE [LARGE SCALE GENOMIC DNA]</scope>
    <source>
        <strain evidence="2 3">NBRC 108608</strain>
    </source>
</reference>
<feature type="transmembrane region" description="Helical" evidence="1">
    <location>
        <begin position="21"/>
        <end position="45"/>
    </location>
</feature>
<feature type="transmembrane region" description="Helical" evidence="1">
    <location>
        <begin position="57"/>
        <end position="76"/>
    </location>
</feature>
<name>A0A512MEY8_9BACT</name>
<protein>
    <submittedName>
        <fullName evidence="2">Uncharacterized protein</fullName>
    </submittedName>
</protein>
<sequence>MSAPCHCSREKTARAVKNGAGWIIPGVVLALMPKCPLCLAAWISLLLGIGVTTSTATALHGGVILLCVVLVTFFLVRQLLMRPG</sequence>
<dbReference type="AlphaFoldDB" id="A0A512MEY8"/>
<keyword evidence="1" id="KW-0472">Membrane</keyword>
<keyword evidence="1" id="KW-1133">Transmembrane helix</keyword>
<gene>
    <name evidence="2" type="ORF">BGE01nite_46010</name>
</gene>
<dbReference type="RefSeq" id="WP_146854075.1">
    <property type="nucleotide sequence ID" value="NZ_BKAG01000046.1"/>
</dbReference>
<evidence type="ECO:0000313" key="2">
    <source>
        <dbReference type="EMBL" id="GEP45310.1"/>
    </source>
</evidence>
<proteinExistence type="predicted"/>
<dbReference type="Proteomes" id="UP000321577">
    <property type="component" value="Unassembled WGS sequence"/>
</dbReference>
<evidence type="ECO:0000256" key="1">
    <source>
        <dbReference type="SAM" id="Phobius"/>
    </source>
</evidence>
<accession>A0A512MEY8</accession>
<keyword evidence="3" id="KW-1185">Reference proteome</keyword>